<dbReference type="AlphaFoldDB" id="A0A3R6CUJ3"/>
<evidence type="ECO:0000313" key="3">
    <source>
        <dbReference type="Proteomes" id="UP000283492"/>
    </source>
</evidence>
<dbReference type="EMBL" id="QSFX01000002">
    <property type="protein sequence ID" value="RHA91320.1"/>
    <property type="molecule type" value="Genomic_DNA"/>
</dbReference>
<evidence type="ECO:0000313" key="2">
    <source>
        <dbReference type="EMBL" id="RHA91320.1"/>
    </source>
</evidence>
<evidence type="ECO:0000259" key="1">
    <source>
        <dbReference type="Pfam" id="PF13175"/>
    </source>
</evidence>
<organism evidence="2 3">
    <name type="scientific">Roseburia inulinivorans</name>
    <dbReference type="NCBI Taxonomy" id="360807"/>
    <lineage>
        <taxon>Bacteria</taxon>
        <taxon>Bacillati</taxon>
        <taxon>Bacillota</taxon>
        <taxon>Clostridia</taxon>
        <taxon>Lachnospirales</taxon>
        <taxon>Lachnospiraceae</taxon>
        <taxon>Roseburia</taxon>
    </lineage>
</organism>
<dbReference type="InterPro" id="IPR027417">
    <property type="entry name" value="P-loop_NTPase"/>
</dbReference>
<dbReference type="InterPro" id="IPR041685">
    <property type="entry name" value="AAA_GajA/Old/RecF-like"/>
</dbReference>
<feature type="domain" description="Endonuclease GajA/Old nuclease/RecF-like AAA" evidence="1">
    <location>
        <begin position="1"/>
        <end position="111"/>
    </location>
</feature>
<dbReference type="Gene3D" id="3.40.50.300">
    <property type="entry name" value="P-loop containing nucleotide triphosphate hydrolases"/>
    <property type="match status" value="1"/>
</dbReference>
<reference evidence="2 3" key="1">
    <citation type="submission" date="2018-08" db="EMBL/GenBank/DDBJ databases">
        <title>A genome reference for cultivated species of the human gut microbiota.</title>
        <authorList>
            <person name="Zou Y."/>
            <person name="Xue W."/>
            <person name="Luo G."/>
        </authorList>
    </citation>
    <scope>NUCLEOTIDE SEQUENCE [LARGE SCALE GENOMIC DNA]</scope>
    <source>
        <strain evidence="2 3">AM42-1AC</strain>
    </source>
</reference>
<dbReference type="PANTHER" id="PTHR43581:SF4">
    <property type="entry name" value="ATP_GTP PHOSPHATASE"/>
    <property type="match status" value="1"/>
</dbReference>
<dbReference type="Proteomes" id="UP000283492">
    <property type="component" value="Unassembled WGS sequence"/>
</dbReference>
<dbReference type="SUPFAM" id="SSF52540">
    <property type="entry name" value="P-loop containing nucleoside triphosphate hydrolases"/>
    <property type="match status" value="1"/>
</dbReference>
<comment type="caution">
    <text evidence="2">The sequence shown here is derived from an EMBL/GenBank/DDBJ whole genome shotgun (WGS) entry which is preliminary data.</text>
</comment>
<proteinExistence type="predicted"/>
<dbReference type="RefSeq" id="WP_118579623.1">
    <property type="nucleotide sequence ID" value="NZ_CABJFX010000002.1"/>
</dbReference>
<name>A0A3R6CUJ3_9FIRM</name>
<accession>A0A3R6CUJ3</accession>
<dbReference type="PANTHER" id="PTHR43581">
    <property type="entry name" value="ATP/GTP PHOSPHATASE"/>
    <property type="match status" value="1"/>
</dbReference>
<dbReference type="Pfam" id="PF13175">
    <property type="entry name" value="AAA_15"/>
    <property type="match status" value="1"/>
</dbReference>
<sequence>MINELTIKGLKCFEEAEFHFKNLTLLAGKNSMGKSTVIQALLAMIQKGKNPFRGEYIDIGKISELKNKYVGSKEIEITVNQKITRHMTDDKNDVISEGKLSDEMSFKYLSARKCHCNCTGRGGRAWMFTIIVQV</sequence>
<protein>
    <recommendedName>
        <fullName evidence="1">Endonuclease GajA/Old nuclease/RecF-like AAA domain-containing protein</fullName>
    </recommendedName>
</protein>
<dbReference type="InterPro" id="IPR051396">
    <property type="entry name" value="Bact_Antivir_Def_Nuclease"/>
</dbReference>
<gene>
    <name evidence="2" type="ORF">DW914_02895</name>
</gene>